<dbReference type="RefSeq" id="WP_062801546.1">
    <property type="nucleotide sequence ID" value="NZ_CP014844.1"/>
</dbReference>
<dbReference type="CDD" id="cd07067">
    <property type="entry name" value="HP_PGM_like"/>
    <property type="match status" value="1"/>
</dbReference>
<dbReference type="AlphaFoldDB" id="A0A142JNC5"/>
<evidence type="ECO:0000313" key="2">
    <source>
        <dbReference type="Proteomes" id="UP000075238"/>
    </source>
</evidence>
<dbReference type="PANTHER" id="PTHR48100">
    <property type="entry name" value="BROAD-SPECIFICITY PHOSPHATASE YOR283W-RELATED"/>
    <property type="match status" value="1"/>
</dbReference>
<accession>A0A142JNC5</accession>
<dbReference type="InterPro" id="IPR013078">
    <property type="entry name" value="His_Pase_superF_clade-1"/>
</dbReference>
<dbReference type="GO" id="GO:0016791">
    <property type="term" value="F:phosphatase activity"/>
    <property type="evidence" value="ECO:0007669"/>
    <property type="project" value="TreeGrafter"/>
</dbReference>
<dbReference type="PANTHER" id="PTHR48100:SF62">
    <property type="entry name" value="GLUCOSYL-3-PHOSPHOGLYCERATE PHOSPHATASE"/>
    <property type="match status" value="1"/>
</dbReference>
<dbReference type="EMBL" id="CP014844">
    <property type="protein sequence ID" value="AMR79587.1"/>
    <property type="molecule type" value="Genomic_DNA"/>
</dbReference>
<sequence length="193" mass="20193">MDVVLIRHAQPQVPAGTCYGCLDLPLLAPLTPPAARIVAGLPAPDRIVASPLARALGTAQALAQAWPGGVPGIDTEPALREIDFGSWEGVAWNAIDRGALDQWAADLLHARPHGGESPAQAMARVVDWAATLAGQRAQCLWVVGHAGPMRMLAAHWLGVPLAATVGWELGFGASCGFRLEPGGARLGWWNRAG</sequence>
<dbReference type="Gene3D" id="3.40.50.1240">
    <property type="entry name" value="Phosphoglycerate mutase-like"/>
    <property type="match status" value="1"/>
</dbReference>
<dbReference type="OrthoDB" id="5296884at2"/>
<evidence type="ECO:0000313" key="1">
    <source>
        <dbReference type="EMBL" id="AMR79587.1"/>
    </source>
</evidence>
<dbReference type="KEGG" id="cnan:A2G96_18560"/>
<dbReference type="GO" id="GO:0005737">
    <property type="term" value="C:cytoplasm"/>
    <property type="evidence" value="ECO:0007669"/>
    <property type="project" value="TreeGrafter"/>
</dbReference>
<dbReference type="InterPro" id="IPR029033">
    <property type="entry name" value="His_PPase_superfam"/>
</dbReference>
<gene>
    <name evidence="1" type="ORF">A2G96_18560</name>
</gene>
<dbReference type="Pfam" id="PF00300">
    <property type="entry name" value="His_Phos_1"/>
    <property type="match status" value="1"/>
</dbReference>
<dbReference type="SMART" id="SM00855">
    <property type="entry name" value="PGAM"/>
    <property type="match status" value="1"/>
</dbReference>
<reference evidence="1 2" key="1">
    <citation type="submission" date="2016-03" db="EMBL/GenBank/DDBJ databases">
        <title>Complete genome sequence of a novel chlorpyrifos degrading bacterium, Cupriavidus nantongensis sp. X1.</title>
        <authorList>
            <person name="Fang L."/>
        </authorList>
    </citation>
    <scope>NUCLEOTIDE SEQUENCE [LARGE SCALE GENOMIC DNA]</scope>
    <source>
        <strain evidence="1 2">X1</strain>
    </source>
</reference>
<organism evidence="1 2">
    <name type="scientific">Cupriavidus nantongensis</name>
    <dbReference type="NCBI Taxonomy" id="1796606"/>
    <lineage>
        <taxon>Bacteria</taxon>
        <taxon>Pseudomonadati</taxon>
        <taxon>Pseudomonadota</taxon>
        <taxon>Betaproteobacteria</taxon>
        <taxon>Burkholderiales</taxon>
        <taxon>Burkholderiaceae</taxon>
        <taxon>Cupriavidus</taxon>
    </lineage>
</organism>
<dbReference type="Proteomes" id="UP000075238">
    <property type="component" value="Chromosome 1"/>
</dbReference>
<name>A0A142JNC5_9BURK</name>
<keyword evidence="2" id="KW-1185">Reference proteome</keyword>
<dbReference type="STRING" id="1796606.A2G96_18560"/>
<dbReference type="InterPro" id="IPR050275">
    <property type="entry name" value="PGM_Phosphatase"/>
</dbReference>
<protein>
    <submittedName>
        <fullName evidence="1">Alpha-ribazole phosphatase</fullName>
    </submittedName>
</protein>
<dbReference type="SUPFAM" id="SSF53254">
    <property type="entry name" value="Phosphoglycerate mutase-like"/>
    <property type="match status" value="1"/>
</dbReference>
<proteinExistence type="predicted"/>